<reference evidence="3 6" key="2">
    <citation type="submission" date="2020-08" db="EMBL/GenBank/DDBJ databases">
        <title>Sequencing the genomes of 1000 actinobacteria strains.</title>
        <authorList>
            <person name="Klenk H.-P."/>
        </authorList>
    </citation>
    <scope>NUCLEOTIDE SEQUENCE [LARGE SCALE GENOMIC DNA]</scope>
    <source>
        <strain evidence="3 6">DSM 15626</strain>
    </source>
</reference>
<dbReference type="PANTHER" id="PTHR43364:SF4">
    <property type="entry name" value="NAD(P)-LINKED OXIDOREDUCTASE SUPERFAMILY PROTEIN"/>
    <property type="match status" value="1"/>
</dbReference>
<dbReference type="AlphaFoldDB" id="A0A7Y4L784"/>
<evidence type="ECO:0000313" key="6">
    <source>
        <dbReference type="Proteomes" id="UP000553957"/>
    </source>
</evidence>
<feature type="domain" description="NADP-dependent oxidoreductase" evidence="2">
    <location>
        <begin position="15"/>
        <end position="314"/>
    </location>
</feature>
<dbReference type="GO" id="GO:0016491">
    <property type="term" value="F:oxidoreductase activity"/>
    <property type="evidence" value="ECO:0007669"/>
    <property type="project" value="UniProtKB-KW"/>
</dbReference>
<evidence type="ECO:0000313" key="4">
    <source>
        <dbReference type="EMBL" id="NOL45668.1"/>
    </source>
</evidence>
<dbReference type="Proteomes" id="UP000534306">
    <property type="component" value="Unassembled WGS sequence"/>
</dbReference>
<evidence type="ECO:0000313" key="3">
    <source>
        <dbReference type="EMBL" id="MBB6570207.1"/>
    </source>
</evidence>
<dbReference type="GO" id="GO:0005829">
    <property type="term" value="C:cytosol"/>
    <property type="evidence" value="ECO:0007669"/>
    <property type="project" value="TreeGrafter"/>
</dbReference>
<keyword evidence="5" id="KW-1185">Reference proteome</keyword>
<gene>
    <name evidence="3" type="ORF">HNR71_005844</name>
    <name evidence="4" type="ORF">HPO96_36040</name>
</gene>
<proteinExistence type="predicted"/>
<accession>A0A7Y4L784</accession>
<keyword evidence="1" id="KW-0560">Oxidoreductase</keyword>
<dbReference type="EMBL" id="JABJRC010000015">
    <property type="protein sequence ID" value="NOL45668.1"/>
    <property type="molecule type" value="Genomic_DNA"/>
</dbReference>
<comment type="caution">
    <text evidence="4">The sequence shown here is derived from an EMBL/GenBank/DDBJ whole genome shotgun (WGS) entry which is preliminary data.</text>
</comment>
<protein>
    <submittedName>
        <fullName evidence="4">Aldo/keto reductase</fullName>
    </submittedName>
    <submittedName>
        <fullName evidence="3">Aryl-alcohol dehydrogenase-like predicted oxidoreductase</fullName>
    </submittedName>
</protein>
<evidence type="ECO:0000313" key="5">
    <source>
        <dbReference type="Proteomes" id="UP000534306"/>
    </source>
</evidence>
<dbReference type="Proteomes" id="UP000553957">
    <property type="component" value="Unassembled WGS sequence"/>
</dbReference>
<organism evidence="4 5">
    <name type="scientific">Kribbella sandramycini</name>
    <dbReference type="NCBI Taxonomy" id="60450"/>
    <lineage>
        <taxon>Bacteria</taxon>
        <taxon>Bacillati</taxon>
        <taxon>Actinomycetota</taxon>
        <taxon>Actinomycetes</taxon>
        <taxon>Propionibacteriales</taxon>
        <taxon>Kribbellaceae</taxon>
        <taxon>Kribbella</taxon>
    </lineage>
</organism>
<name>A0A7Y4L784_9ACTN</name>
<reference evidence="4 5" key="1">
    <citation type="submission" date="2020-05" db="EMBL/GenBank/DDBJ databases">
        <title>Genome sequence of Kribbella sandramycini ATCC 39419.</title>
        <authorList>
            <person name="Maclea K.S."/>
            <person name="Fair J.L."/>
        </authorList>
    </citation>
    <scope>NUCLEOTIDE SEQUENCE [LARGE SCALE GENOMIC DNA]</scope>
    <source>
        <strain evidence="4 5">ATCC 39419</strain>
    </source>
</reference>
<dbReference type="InterPro" id="IPR036812">
    <property type="entry name" value="NAD(P)_OxRdtase_dom_sf"/>
</dbReference>
<dbReference type="FunFam" id="3.20.20.100:FF:000004">
    <property type="entry name" value="Oxidoreductase, aldo/keto reductase"/>
    <property type="match status" value="1"/>
</dbReference>
<evidence type="ECO:0000256" key="1">
    <source>
        <dbReference type="ARBA" id="ARBA00023002"/>
    </source>
</evidence>
<dbReference type="PANTHER" id="PTHR43364">
    <property type="entry name" value="NADH-SPECIFIC METHYLGLYOXAL REDUCTASE-RELATED"/>
    <property type="match status" value="1"/>
</dbReference>
<dbReference type="RefSeq" id="WP_171678967.1">
    <property type="nucleotide sequence ID" value="NZ_BAAAGT010000021.1"/>
</dbReference>
<sequence length="322" mass="35154">MEYRRLGDSGLKVSRIALGCMSFGDTARGANRWALGNDAAGPIFRQALELGITFWDTANVYGLGTSEEIVGSALRRYSRREDIVLATKVNRPMHAGPGGSGLSRKAILEQIDASLTRLGTDYVDLYQIHRFDPETPVEETMEALHDVVKAGMARYLGASSMWAWQFSKLQYVAERNGWTKFVSMQNQYSLMQRADEQEMFGLLADQGVGSIPWSPLAKGRLARPWGTATVRSGDDPVAARIFGADDRAVADAVEQVAAARGVPMAQVALSWVLRHPVVTAPIVGATRPEHLRDAVAALELVLSPAEVESLESVYTLREATGF</sequence>
<dbReference type="InterPro" id="IPR050523">
    <property type="entry name" value="AKR_Detox_Biosynth"/>
</dbReference>
<dbReference type="EMBL" id="JACHKF010000001">
    <property type="protein sequence ID" value="MBB6570207.1"/>
    <property type="molecule type" value="Genomic_DNA"/>
</dbReference>
<evidence type="ECO:0000259" key="2">
    <source>
        <dbReference type="Pfam" id="PF00248"/>
    </source>
</evidence>
<dbReference type="Pfam" id="PF00248">
    <property type="entry name" value="Aldo_ket_red"/>
    <property type="match status" value="1"/>
</dbReference>
<dbReference type="Gene3D" id="3.20.20.100">
    <property type="entry name" value="NADP-dependent oxidoreductase domain"/>
    <property type="match status" value="1"/>
</dbReference>
<dbReference type="SUPFAM" id="SSF51430">
    <property type="entry name" value="NAD(P)-linked oxidoreductase"/>
    <property type="match status" value="1"/>
</dbReference>
<dbReference type="CDD" id="cd19079">
    <property type="entry name" value="AKR_EcYajO-like"/>
    <property type="match status" value="1"/>
</dbReference>
<dbReference type="InterPro" id="IPR023210">
    <property type="entry name" value="NADP_OxRdtase_dom"/>
</dbReference>